<dbReference type="PROSITE" id="PS50048">
    <property type="entry name" value="ZN2_CY6_FUNGAL_2"/>
    <property type="match status" value="1"/>
</dbReference>
<dbReference type="SMART" id="SM00066">
    <property type="entry name" value="GAL4"/>
    <property type="match status" value="1"/>
</dbReference>
<dbReference type="InterPro" id="IPR050987">
    <property type="entry name" value="AtrR-like"/>
</dbReference>
<keyword evidence="2" id="KW-0805">Transcription regulation</keyword>
<feature type="domain" description="Zn(2)-C6 fungal-type" evidence="7">
    <location>
        <begin position="11"/>
        <end position="47"/>
    </location>
</feature>
<dbReference type="EMBL" id="DS027059">
    <property type="protein sequence ID" value="EAW07212.1"/>
    <property type="molecule type" value="Genomic_DNA"/>
</dbReference>
<dbReference type="OrthoDB" id="2283488at2759"/>
<dbReference type="GO" id="GO:0008270">
    <property type="term" value="F:zinc ion binding"/>
    <property type="evidence" value="ECO:0007669"/>
    <property type="project" value="InterPro"/>
</dbReference>
<keyword evidence="5" id="KW-0539">Nucleus</keyword>
<gene>
    <name evidence="8" type="ORF">ACLA_019170</name>
</gene>
<dbReference type="AlphaFoldDB" id="A1CNJ1"/>
<dbReference type="PANTHER" id="PTHR46910:SF1">
    <property type="entry name" value="MISCELLANEOUS ZN(II)2CYS6 TRANSCRIPTION FACTOR (EUROFUNG)-RELATED"/>
    <property type="match status" value="1"/>
</dbReference>
<dbReference type="eggNOG" id="ENOG502S16A">
    <property type="taxonomic scope" value="Eukaryota"/>
</dbReference>
<evidence type="ECO:0000256" key="2">
    <source>
        <dbReference type="ARBA" id="ARBA00023015"/>
    </source>
</evidence>
<dbReference type="InterPro" id="IPR007219">
    <property type="entry name" value="XnlR_reg_dom"/>
</dbReference>
<reference evidence="8 9" key="1">
    <citation type="journal article" date="2008" name="PLoS Genet.">
        <title>Genomic islands in the pathogenic filamentous fungus Aspergillus fumigatus.</title>
        <authorList>
            <person name="Fedorova N.D."/>
            <person name="Khaldi N."/>
            <person name="Joardar V.S."/>
            <person name="Maiti R."/>
            <person name="Amedeo P."/>
            <person name="Anderson M.J."/>
            <person name="Crabtree J."/>
            <person name="Silva J.C."/>
            <person name="Badger J.H."/>
            <person name="Albarraq A."/>
            <person name="Angiuoli S."/>
            <person name="Bussey H."/>
            <person name="Bowyer P."/>
            <person name="Cotty P.J."/>
            <person name="Dyer P.S."/>
            <person name="Egan A."/>
            <person name="Galens K."/>
            <person name="Fraser-Liggett C.M."/>
            <person name="Haas B.J."/>
            <person name="Inman J.M."/>
            <person name="Kent R."/>
            <person name="Lemieux S."/>
            <person name="Malavazi I."/>
            <person name="Orvis J."/>
            <person name="Roemer T."/>
            <person name="Ronning C.M."/>
            <person name="Sundaram J.P."/>
            <person name="Sutton G."/>
            <person name="Turner G."/>
            <person name="Venter J.C."/>
            <person name="White O.R."/>
            <person name="Whitty B.R."/>
            <person name="Youngman P."/>
            <person name="Wolfe K.H."/>
            <person name="Goldman G.H."/>
            <person name="Wortman J.R."/>
            <person name="Jiang B."/>
            <person name="Denning D.W."/>
            <person name="Nierman W.C."/>
        </authorList>
    </citation>
    <scope>NUCLEOTIDE SEQUENCE [LARGE SCALE GENOMIC DNA]</scope>
    <source>
        <strain evidence="9">ATCC 1007 / CBS 513.65 / DSM 816 / NCTC 3887 / NRRL 1</strain>
    </source>
</reference>
<name>A1CNJ1_ASPCL</name>
<dbReference type="Pfam" id="PF04082">
    <property type="entry name" value="Fungal_trans"/>
    <property type="match status" value="1"/>
</dbReference>
<dbReference type="RefSeq" id="XP_001268638.1">
    <property type="nucleotide sequence ID" value="XM_001268637.1"/>
</dbReference>
<dbReference type="PANTHER" id="PTHR46910">
    <property type="entry name" value="TRANSCRIPTION FACTOR PDR1"/>
    <property type="match status" value="1"/>
</dbReference>
<dbReference type="STRING" id="344612.A1CNJ1"/>
<feature type="region of interest" description="Disordered" evidence="6">
    <location>
        <begin position="50"/>
        <end position="76"/>
    </location>
</feature>
<keyword evidence="4" id="KW-0804">Transcription</keyword>
<dbReference type="HOGENOM" id="CLU_020223_2_0_1"/>
<accession>A1CNJ1</accession>
<feature type="region of interest" description="Disordered" evidence="6">
    <location>
        <begin position="103"/>
        <end position="141"/>
    </location>
</feature>
<dbReference type="Proteomes" id="UP000006701">
    <property type="component" value="Unassembled WGS sequence"/>
</dbReference>
<dbReference type="OMA" id="FSWHIFG"/>
<evidence type="ECO:0000313" key="9">
    <source>
        <dbReference type="Proteomes" id="UP000006701"/>
    </source>
</evidence>
<proteinExistence type="predicted"/>
<feature type="compositionally biased region" description="Basic residues" evidence="6">
    <location>
        <begin position="54"/>
        <end position="65"/>
    </location>
</feature>
<sequence length="575" mass="64112">MTTATRLAARACDRCRRRKAKVSHPCDGGSPLSTCTSCRRSGQRCTFDLPVARRGPKSNKTRRHTLPAPHDAAPPCTLHPGPPAITSTSTTLQFSAASPVSGPIMPLDPRTPRLSTLASSPSWDTSLVDPALSPPREQPPLSSLQRWHQLARALQLRDPSADLERTVNRCFDLFFEYLFPLIPLVHEPSLRDGLRFFVTQATGCSIGTTGPELWSSFVRGNPIGADGILDRANSLKYPELWPDATFTLITAVCAEAAFLLPQEIFPEGERIADLFLKASRSCLHGYLEVDLEYPNANSVAIRYFHSNCLHAAGKPRFSWHIFGEATRLAQVMQMHDEMSLQGLSPVEAELRRRAFWIVYIGDKSAAILNNRPITIHKFSFDTGITTAYPAGIEDVAGVSPASVEVDLPMRMSFIAGFNANLRLWQTASDLILEMRLVDSQKEAGLLTPRLLTVDERHRLGNLYVLFITSLDKLPQCLQTDTLLTQVGENTNDRRQKQYVIQWANLHVSLHCLRLVITQKLEEMGYFASDAEHPDMSLLRKTEIARDMLRVIREAPFWSLQVNGEPCVCISSPSYI</sequence>
<evidence type="ECO:0000256" key="5">
    <source>
        <dbReference type="ARBA" id="ARBA00023242"/>
    </source>
</evidence>
<evidence type="ECO:0000259" key="7">
    <source>
        <dbReference type="PROSITE" id="PS50048"/>
    </source>
</evidence>
<keyword evidence="1" id="KW-0479">Metal-binding</keyword>
<dbReference type="KEGG" id="act:ACLA_019170"/>
<keyword evidence="9" id="KW-1185">Reference proteome</keyword>
<evidence type="ECO:0000256" key="3">
    <source>
        <dbReference type="ARBA" id="ARBA00023125"/>
    </source>
</evidence>
<dbReference type="CDD" id="cd12148">
    <property type="entry name" value="fungal_TF_MHR"/>
    <property type="match status" value="1"/>
</dbReference>
<dbReference type="InterPro" id="IPR001138">
    <property type="entry name" value="Zn2Cys6_DnaBD"/>
</dbReference>
<evidence type="ECO:0000256" key="6">
    <source>
        <dbReference type="SAM" id="MobiDB-lite"/>
    </source>
</evidence>
<feature type="compositionally biased region" description="Polar residues" evidence="6">
    <location>
        <begin position="113"/>
        <end position="125"/>
    </location>
</feature>
<dbReference type="InterPro" id="IPR036864">
    <property type="entry name" value="Zn2-C6_fun-type_DNA-bd_sf"/>
</dbReference>
<dbReference type="Pfam" id="PF00172">
    <property type="entry name" value="Zn_clus"/>
    <property type="match status" value="1"/>
</dbReference>
<protein>
    <submittedName>
        <fullName evidence="8">C6 transcription factor, putative</fullName>
    </submittedName>
</protein>
<dbReference type="Gene3D" id="4.10.240.10">
    <property type="entry name" value="Zn(2)-C6 fungal-type DNA-binding domain"/>
    <property type="match status" value="1"/>
</dbReference>
<keyword evidence="3" id="KW-0238">DNA-binding</keyword>
<dbReference type="VEuPathDB" id="FungiDB:ACLA_019170"/>
<evidence type="ECO:0000256" key="1">
    <source>
        <dbReference type="ARBA" id="ARBA00022723"/>
    </source>
</evidence>
<dbReference type="SUPFAM" id="SSF57701">
    <property type="entry name" value="Zn2/Cys6 DNA-binding domain"/>
    <property type="match status" value="1"/>
</dbReference>
<dbReference type="GO" id="GO:0003677">
    <property type="term" value="F:DNA binding"/>
    <property type="evidence" value="ECO:0007669"/>
    <property type="project" value="UniProtKB-KW"/>
</dbReference>
<organism evidence="8 9">
    <name type="scientific">Aspergillus clavatus (strain ATCC 1007 / CBS 513.65 / DSM 816 / NCTC 3887 / NRRL 1 / QM 1276 / 107)</name>
    <dbReference type="NCBI Taxonomy" id="344612"/>
    <lineage>
        <taxon>Eukaryota</taxon>
        <taxon>Fungi</taxon>
        <taxon>Dikarya</taxon>
        <taxon>Ascomycota</taxon>
        <taxon>Pezizomycotina</taxon>
        <taxon>Eurotiomycetes</taxon>
        <taxon>Eurotiomycetidae</taxon>
        <taxon>Eurotiales</taxon>
        <taxon>Aspergillaceae</taxon>
        <taxon>Aspergillus</taxon>
        <taxon>Aspergillus subgen. Fumigati</taxon>
    </lineage>
</organism>
<dbReference type="GeneID" id="4701330"/>
<evidence type="ECO:0000256" key="4">
    <source>
        <dbReference type="ARBA" id="ARBA00023163"/>
    </source>
</evidence>
<evidence type="ECO:0000313" key="8">
    <source>
        <dbReference type="EMBL" id="EAW07212.1"/>
    </source>
</evidence>
<dbReference type="GO" id="GO:0000981">
    <property type="term" value="F:DNA-binding transcription factor activity, RNA polymerase II-specific"/>
    <property type="evidence" value="ECO:0007669"/>
    <property type="project" value="InterPro"/>
</dbReference>
<dbReference type="GO" id="GO:0006351">
    <property type="term" value="P:DNA-templated transcription"/>
    <property type="evidence" value="ECO:0007669"/>
    <property type="project" value="InterPro"/>
</dbReference>
<dbReference type="SMART" id="SM00906">
    <property type="entry name" value="Fungal_trans"/>
    <property type="match status" value="1"/>
</dbReference>